<name>A0ABP6YF17_9FLAO</name>
<dbReference type="Gene3D" id="3.20.20.140">
    <property type="entry name" value="Metal-dependent hydrolases"/>
    <property type="match status" value="1"/>
</dbReference>
<dbReference type="SUPFAM" id="SSF51556">
    <property type="entry name" value="Metallo-dependent hydrolases"/>
    <property type="match status" value="2"/>
</dbReference>
<organism evidence="1 2">
    <name type="scientific">Snuella lapsa</name>
    <dbReference type="NCBI Taxonomy" id="870481"/>
    <lineage>
        <taxon>Bacteria</taxon>
        <taxon>Pseudomonadati</taxon>
        <taxon>Bacteroidota</taxon>
        <taxon>Flavobacteriia</taxon>
        <taxon>Flavobacteriales</taxon>
        <taxon>Flavobacteriaceae</taxon>
        <taxon>Snuella</taxon>
    </lineage>
</organism>
<protein>
    <recommendedName>
        <fullName evidence="3">Amidohydrolase-related domain-containing protein</fullName>
    </recommendedName>
</protein>
<gene>
    <name evidence="1" type="ORF">GCM10022395_32640</name>
</gene>
<evidence type="ECO:0008006" key="3">
    <source>
        <dbReference type="Google" id="ProtNLM"/>
    </source>
</evidence>
<accession>A0ABP6YF17</accession>
<keyword evidence="2" id="KW-1185">Reference proteome</keyword>
<sequence length="454" mass="53466">MLPGKQFSHLFERYVQIGLFSKYREQKGIYDKLKKQYPTDSHFVGLPMDMEFMKAGNIKKVYDSDSKKIIKIPKGEKNDDLFAIKHQMEGLLKIKKRTEDKDRFHPFVFADPRRMPNPKYFDYTVGDNGEVKLVKGCLMQTYLEVHKFAGIKIYPALGYYPFNETLLPLWKYCIQKELPVMTHCIQGTIFYRGKKKKAWDTHPIFTEGKVDKTKRATVEIDKKIDFDINAYYIQEEDKSLHLNEVKNINFCNNFTNPLNYLCLLEEDLLVKIIDKSKDTRIKHIFYDAKGNFRGGLRDLKICFAHFGGDDQWNRFLESDRDNYTTQMILQPEKGIDFFNNANGKPSLGKLAFIWKYVDWYTIICSIMLQYNNVYADISYILHNKNILALLKHTLTYKKLKKKILYGSDFYVVRNHKSDKAILADMRAGLTEEEFDQIARYNPRKYLNLGDFVPN</sequence>
<evidence type="ECO:0000313" key="1">
    <source>
        <dbReference type="EMBL" id="GAA3581571.1"/>
    </source>
</evidence>
<dbReference type="Proteomes" id="UP001500954">
    <property type="component" value="Unassembled WGS sequence"/>
</dbReference>
<proteinExistence type="predicted"/>
<comment type="caution">
    <text evidence="1">The sequence shown here is derived from an EMBL/GenBank/DDBJ whole genome shotgun (WGS) entry which is preliminary data.</text>
</comment>
<dbReference type="EMBL" id="BAABCY010000086">
    <property type="protein sequence ID" value="GAA3581571.1"/>
    <property type="molecule type" value="Genomic_DNA"/>
</dbReference>
<reference evidence="2" key="1">
    <citation type="journal article" date="2019" name="Int. J. Syst. Evol. Microbiol.">
        <title>The Global Catalogue of Microorganisms (GCM) 10K type strain sequencing project: providing services to taxonomists for standard genome sequencing and annotation.</title>
        <authorList>
            <consortium name="The Broad Institute Genomics Platform"/>
            <consortium name="The Broad Institute Genome Sequencing Center for Infectious Disease"/>
            <person name="Wu L."/>
            <person name="Ma J."/>
        </authorList>
    </citation>
    <scope>NUCLEOTIDE SEQUENCE [LARGE SCALE GENOMIC DNA]</scope>
    <source>
        <strain evidence="2">JCM 17111</strain>
    </source>
</reference>
<evidence type="ECO:0000313" key="2">
    <source>
        <dbReference type="Proteomes" id="UP001500954"/>
    </source>
</evidence>
<dbReference type="InterPro" id="IPR032466">
    <property type="entry name" value="Metal_Hydrolase"/>
</dbReference>